<protein>
    <submittedName>
        <fullName evidence="8">Uncharacterized protein</fullName>
    </submittedName>
</protein>
<proteinExistence type="inferred from homology"/>
<keyword evidence="9" id="KW-1185">Reference proteome</keyword>
<reference evidence="8 9" key="1">
    <citation type="journal article" date="2011" name="Proc. Natl. Acad. Sci. U.S.A.">
        <title>Evolutionary erosion of yeast sex chromosomes by mating-type switching accidents.</title>
        <authorList>
            <person name="Gordon J.L."/>
            <person name="Armisen D."/>
            <person name="Proux-Wera E."/>
            <person name="Oheigeartaigh S.S."/>
            <person name="Byrne K.P."/>
            <person name="Wolfe K.H."/>
        </authorList>
    </citation>
    <scope>NUCLEOTIDE SEQUENCE [LARGE SCALE GENOMIC DNA]</scope>
    <source>
        <strain evidence="9">ATCC 24235 / CBS 4417 / NBRC 1672 / NRRL Y-8282 / UCD 70-5</strain>
    </source>
</reference>
<dbReference type="Proteomes" id="UP000005666">
    <property type="component" value="Chromosome 13"/>
</dbReference>
<dbReference type="GO" id="GO:0038023">
    <property type="term" value="F:signaling receptor activity"/>
    <property type="evidence" value="ECO:0007669"/>
    <property type="project" value="TreeGrafter"/>
</dbReference>
<dbReference type="RefSeq" id="XP_003688040.1">
    <property type="nucleotide sequence ID" value="XM_003687992.1"/>
</dbReference>
<sequence length="327" mass="37789">MTSSSRLQKRNGETIVSSSAVTEEEYTIANDGVKSNKKLVKIIGRFTRQLITITHWDDLPDWQKDNEHIHEGYVKETNSFINCFESLFFLHNESVNIYSHMVPGLCALFMLLIDINIIKKFPTTTFVDYFMIDLFLAGAFSCLILSSAFHTLKSHSLFVAIYGNKLDYLGIVILIVTSMISILYYGFYDTPYFFHLFSTITILFGIACGTVSLANKFRSREWRPYRATLFVCFGLSAVFPVLTGIWYYGLEDTFKRIQLKWIVTEGFFYIFGAFLYAMRYPERICPGAFDLWGHSHQIFHVFVVIAAYSHFHGLLSAYEYAHEMLIK</sequence>
<evidence type="ECO:0000256" key="5">
    <source>
        <dbReference type="ARBA" id="ARBA00023136"/>
    </source>
</evidence>
<dbReference type="KEGG" id="tpf:TPHA_0M00290"/>
<feature type="transmembrane region" description="Helical" evidence="7">
    <location>
        <begin position="168"/>
        <end position="187"/>
    </location>
</feature>
<evidence type="ECO:0000256" key="4">
    <source>
        <dbReference type="ARBA" id="ARBA00022989"/>
    </source>
</evidence>
<feature type="transmembrane region" description="Helical" evidence="7">
    <location>
        <begin position="227"/>
        <end position="249"/>
    </location>
</feature>
<feature type="transmembrane region" description="Helical" evidence="7">
    <location>
        <begin position="261"/>
        <end position="278"/>
    </location>
</feature>
<gene>
    <name evidence="8" type="primary">TPHA0M00290</name>
    <name evidence="8" type="ordered locus">TPHA_0M00290</name>
</gene>
<dbReference type="GO" id="GO:0005886">
    <property type="term" value="C:plasma membrane"/>
    <property type="evidence" value="ECO:0007669"/>
    <property type="project" value="EnsemblFungi"/>
</dbReference>
<feature type="transmembrane region" description="Helical" evidence="7">
    <location>
        <begin position="193"/>
        <end position="215"/>
    </location>
</feature>
<evidence type="ECO:0000256" key="7">
    <source>
        <dbReference type="SAM" id="Phobius"/>
    </source>
</evidence>
<keyword evidence="5 7" id="KW-0472">Membrane</keyword>
<feature type="binding site" evidence="6">
    <location>
        <position position="300"/>
    </location>
    <ligand>
        <name>Zn(2+)</name>
        <dbReference type="ChEBI" id="CHEBI:29105"/>
    </ligand>
</feature>
<keyword evidence="4 7" id="KW-1133">Transmembrane helix</keyword>
<dbReference type="PANTHER" id="PTHR20855:SF52">
    <property type="entry name" value="ADIPONECTIN RECEPTOR PROTEIN"/>
    <property type="match status" value="1"/>
</dbReference>
<evidence type="ECO:0000256" key="3">
    <source>
        <dbReference type="ARBA" id="ARBA00022692"/>
    </source>
</evidence>
<dbReference type="STRING" id="1071381.G8C0U5"/>
<evidence type="ECO:0000256" key="6">
    <source>
        <dbReference type="PIRSR" id="PIRSR604254-1"/>
    </source>
</evidence>
<dbReference type="GO" id="GO:0000122">
    <property type="term" value="P:negative regulation of transcription by RNA polymerase II"/>
    <property type="evidence" value="ECO:0007669"/>
    <property type="project" value="EnsemblFungi"/>
</dbReference>
<keyword evidence="6" id="KW-0862">Zinc</keyword>
<dbReference type="EMBL" id="HE612868">
    <property type="protein sequence ID" value="CCE65606.1"/>
    <property type="molecule type" value="Genomic_DNA"/>
</dbReference>
<organism evidence="8 9">
    <name type="scientific">Tetrapisispora phaffii (strain ATCC 24235 / CBS 4417 / NBRC 1672 / NRRL Y-8282 / UCD 70-5)</name>
    <name type="common">Yeast</name>
    <name type="synonym">Fabospora phaffii</name>
    <dbReference type="NCBI Taxonomy" id="1071381"/>
    <lineage>
        <taxon>Eukaryota</taxon>
        <taxon>Fungi</taxon>
        <taxon>Dikarya</taxon>
        <taxon>Ascomycota</taxon>
        <taxon>Saccharomycotina</taxon>
        <taxon>Saccharomycetes</taxon>
        <taxon>Saccharomycetales</taxon>
        <taxon>Saccharomycetaceae</taxon>
        <taxon>Tetrapisispora</taxon>
    </lineage>
</organism>
<dbReference type="GO" id="GO:0009636">
    <property type="term" value="P:response to toxic substance"/>
    <property type="evidence" value="ECO:0007669"/>
    <property type="project" value="EnsemblFungi"/>
</dbReference>
<evidence type="ECO:0000313" key="8">
    <source>
        <dbReference type="EMBL" id="CCE65606.1"/>
    </source>
</evidence>
<evidence type="ECO:0000256" key="1">
    <source>
        <dbReference type="ARBA" id="ARBA00004141"/>
    </source>
</evidence>
<accession>G8C0U5</accession>
<dbReference type="OrthoDB" id="529367at2759"/>
<dbReference type="HOGENOM" id="CLU_023075_2_0_1"/>
<evidence type="ECO:0000313" key="9">
    <source>
        <dbReference type="Proteomes" id="UP000005666"/>
    </source>
</evidence>
<dbReference type="eggNOG" id="KOG0748">
    <property type="taxonomic scope" value="Eukaryota"/>
</dbReference>
<evidence type="ECO:0000256" key="2">
    <source>
        <dbReference type="ARBA" id="ARBA00007018"/>
    </source>
</evidence>
<feature type="transmembrane region" description="Helical" evidence="7">
    <location>
        <begin position="129"/>
        <end position="148"/>
    </location>
</feature>
<feature type="binding site" evidence="6">
    <location>
        <position position="150"/>
    </location>
    <ligand>
        <name>Zn(2+)</name>
        <dbReference type="ChEBI" id="CHEBI:29105"/>
    </ligand>
</feature>
<dbReference type="InterPro" id="IPR004254">
    <property type="entry name" value="AdipoR/HlyIII-related"/>
</dbReference>
<name>G8C0U5_TETPH</name>
<dbReference type="GO" id="GO:0046872">
    <property type="term" value="F:metal ion binding"/>
    <property type="evidence" value="ECO:0007669"/>
    <property type="project" value="UniProtKB-KW"/>
</dbReference>
<feature type="binding site" evidence="6">
    <location>
        <position position="296"/>
    </location>
    <ligand>
        <name>Zn(2+)</name>
        <dbReference type="ChEBI" id="CHEBI:29105"/>
    </ligand>
</feature>
<dbReference type="AlphaFoldDB" id="G8C0U5"/>
<feature type="transmembrane region" description="Helical" evidence="7">
    <location>
        <begin position="298"/>
        <end position="318"/>
    </location>
</feature>
<dbReference type="GO" id="GO:0006882">
    <property type="term" value="P:intracellular zinc ion homeostasis"/>
    <property type="evidence" value="ECO:0007669"/>
    <property type="project" value="EnsemblFungi"/>
</dbReference>
<comment type="similarity">
    <text evidence="2">Belongs to the ADIPOR family.</text>
</comment>
<feature type="transmembrane region" description="Helical" evidence="7">
    <location>
        <begin position="97"/>
        <end position="117"/>
    </location>
</feature>
<comment type="subcellular location">
    <subcellularLocation>
        <location evidence="1">Membrane</location>
        <topology evidence="1">Multi-pass membrane protein</topology>
    </subcellularLocation>
</comment>
<dbReference type="PANTHER" id="PTHR20855">
    <property type="entry name" value="ADIPOR/PROGESTIN RECEPTOR-RELATED"/>
    <property type="match status" value="1"/>
</dbReference>
<dbReference type="OMA" id="IGNACDY"/>
<keyword evidence="3 7" id="KW-0812">Transmembrane</keyword>
<keyword evidence="6" id="KW-0479">Metal-binding</keyword>
<dbReference type="GeneID" id="11531952"/>
<dbReference type="Pfam" id="PF03006">
    <property type="entry name" value="HlyIII"/>
    <property type="match status" value="1"/>
</dbReference>